<feature type="compositionally biased region" description="Polar residues" evidence="1">
    <location>
        <begin position="366"/>
        <end position="376"/>
    </location>
</feature>
<proteinExistence type="predicted"/>
<feature type="region of interest" description="Disordered" evidence="1">
    <location>
        <begin position="76"/>
        <end position="106"/>
    </location>
</feature>
<protein>
    <submittedName>
        <fullName evidence="2">Uncharacterized protein</fullName>
    </submittedName>
</protein>
<evidence type="ECO:0000313" key="2">
    <source>
        <dbReference type="EMBL" id="CAD7283920.1"/>
    </source>
</evidence>
<name>A0A7R9GIQ5_9CRUS</name>
<sequence length="649" mass="70997">PVKVRNAANRSSSLRIFPTSHETNSYYPNSRMRPAEYHGYSPYDTPRSEVLSSSSSSHLIETKRGTGTVIIIRGNSGMQANEPPPSPDAKRHSPAGSASVEFETHHDGGRVFEKRIESRIVNKKANPIYANGAVLKQQQLWAEAPKNSSIHFGRNSKNMLDEKQEGRQISSVKESSKQRRFVDASSNSPNSNRTTFKHQDGQSGNHSDDSSTGDRSTEDYNSSSSDASVGKVRIKIGDRGAVIKGSATNASEHERSTRRPPTEARPEPTGASTDGSACNTSSATEEDEEEAVEEDEDDVGNAFKEAEAQAHSSDFVGVEQSEAYEDQESLPLQMQDCATQTEYDEDADLEPMLDLVTGDMIHPITTLSHHSVQHSPRSSENRDSSPEIDWDSPPIHINSRAATVADSSVCEEDDLDSMFGVDQVDFEDAQSVEEETGRFQEDYDGSTIRRKHFLRLAPATQEVDARIGSETEADFLDRDVDFDAGSSPVEHPVEPAVDYDDVDPEEQIPNQEVAQYFDNEAEASLHFGQEDASFDSQDEAEKCGAAESEDENRPKPALDVARNPPPPIPPQPPLVIRKPRAPGLGPPPPPPLSAAAARGPPTAIIKDTAEKDTDSPQPADRCPRTERDAAADERPGRLAQVSTHCYHFS</sequence>
<feature type="compositionally biased region" description="Basic and acidic residues" evidence="1">
    <location>
        <begin position="621"/>
        <end position="636"/>
    </location>
</feature>
<organism evidence="2">
    <name type="scientific">Notodromas monacha</name>
    <dbReference type="NCBI Taxonomy" id="399045"/>
    <lineage>
        <taxon>Eukaryota</taxon>
        <taxon>Metazoa</taxon>
        <taxon>Ecdysozoa</taxon>
        <taxon>Arthropoda</taxon>
        <taxon>Crustacea</taxon>
        <taxon>Oligostraca</taxon>
        <taxon>Ostracoda</taxon>
        <taxon>Podocopa</taxon>
        <taxon>Podocopida</taxon>
        <taxon>Cypridocopina</taxon>
        <taxon>Cypridoidea</taxon>
        <taxon>Cyprididae</taxon>
        <taxon>Notodromas</taxon>
    </lineage>
</organism>
<feature type="region of interest" description="Disordered" evidence="1">
    <location>
        <begin position="366"/>
        <end position="395"/>
    </location>
</feature>
<keyword evidence="3" id="KW-1185">Reference proteome</keyword>
<feature type="region of interest" description="Disordered" evidence="1">
    <location>
        <begin position="1"/>
        <end position="33"/>
    </location>
</feature>
<accession>A0A7R9GIQ5</accession>
<dbReference type="EMBL" id="CAJPEX010006427">
    <property type="protein sequence ID" value="CAG0924072.1"/>
    <property type="molecule type" value="Genomic_DNA"/>
</dbReference>
<feature type="compositionally biased region" description="Polar residues" evidence="1">
    <location>
        <begin position="147"/>
        <end position="158"/>
    </location>
</feature>
<evidence type="ECO:0000313" key="3">
    <source>
        <dbReference type="Proteomes" id="UP000678499"/>
    </source>
</evidence>
<dbReference type="AlphaFoldDB" id="A0A7R9GIQ5"/>
<feature type="compositionally biased region" description="Polar residues" evidence="1">
    <location>
        <begin position="270"/>
        <end position="279"/>
    </location>
</feature>
<reference evidence="2" key="1">
    <citation type="submission" date="2020-11" db="EMBL/GenBank/DDBJ databases">
        <authorList>
            <person name="Tran Van P."/>
        </authorList>
    </citation>
    <scope>NUCLEOTIDE SEQUENCE</scope>
</reference>
<dbReference type="EMBL" id="OA888464">
    <property type="protein sequence ID" value="CAD7283920.1"/>
    <property type="molecule type" value="Genomic_DNA"/>
</dbReference>
<feature type="compositionally biased region" description="Acidic residues" evidence="1">
    <location>
        <begin position="497"/>
        <end position="506"/>
    </location>
</feature>
<feature type="compositionally biased region" description="Basic and acidic residues" evidence="1">
    <location>
        <begin position="251"/>
        <end position="266"/>
    </location>
</feature>
<feature type="compositionally biased region" description="Pro residues" evidence="1">
    <location>
        <begin position="563"/>
        <end position="573"/>
    </location>
</feature>
<feature type="compositionally biased region" description="Acidic residues" evidence="1">
    <location>
        <begin position="284"/>
        <end position="299"/>
    </location>
</feature>
<feature type="region of interest" description="Disordered" evidence="1">
    <location>
        <begin position="480"/>
        <end position="649"/>
    </location>
</feature>
<evidence type="ECO:0000256" key="1">
    <source>
        <dbReference type="SAM" id="MobiDB-lite"/>
    </source>
</evidence>
<feature type="compositionally biased region" description="Polar residues" evidence="1">
    <location>
        <begin position="8"/>
        <end position="28"/>
    </location>
</feature>
<feature type="region of interest" description="Disordered" evidence="1">
    <location>
        <begin position="147"/>
        <end position="332"/>
    </location>
</feature>
<feature type="compositionally biased region" description="Polar residues" evidence="1">
    <location>
        <begin position="184"/>
        <end position="194"/>
    </location>
</feature>
<gene>
    <name evidence="2" type="ORF">NMOB1V02_LOCUS11528</name>
</gene>
<feature type="non-terminal residue" evidence="2">
    <location>
        <position position="649"/>
    </location>
</feature>
<dbReference type="Proteomes" id="UP000678499">
    <property type="component" value="Unassembled WGS sequence"/>
</dbReference>